<evidence type="ECO:0000313" key="2">
    <source>
        <dbReference type="Proteomes" id="UP000767238"/>
    </source>
</evidence>
<protein>
    <submittedName>
        <fullName evidence="1">Uncharacterized protein</fullName>
    </submittedName>
</protein>
<comment type="caution">
    <text evidence="1">The sequence shown here is derived from an EMBL/GenBank/DDBJ whole genome shotgun (WGS) entry which is preliminary data.</text>
</comment>
<feature type="non-terminal residue" evidence="1">
    <location>
        <position position="222"/>
    </location>
</feature>
<name>A0A9P8K619_AURME</name>
<dbReference type="AlphaFoldDB" id="A0A9P8K619"/>
<organism evidence="1 2">
    <name type="scientific">Aureobasidium melanogenum</name>
    <name type="common">Aureobasidium pullulans var. melanogenum</name>
    <dbReference type="NCBI Taxonomy" id="46634"/>
    <lineage>
        <taxon>Eukaryota</taxon>
        <taxon>Fungi</taxon>
        <taxon>Dikarya</taxon>
        <taxon>Ascomycota</taxon>
        <taxon>Pezizomycotina</taxon>
        <taxon>Dothideomycetes</taxon>
        <taxon>Dothideomycetidae</taxon>
        <taxon>Dothideales</taxon>
        <taxon>Saccotheciaceae</taxon>
        <taxon>Aureobasidium</taxon>
    </lineage>
</organism>
<gene>
    <name evidence="1" type="ORF">KCV03_g7096</name>
</gene>
<evidence type="ECO:0000313" key="1">
    <source>
        <dbReference type="EMBL" id="KAH0217496.1"/>
    </source>
</evidence>
<dbReference type="Proteomes" id="UP000767238">
    <property type="component" value="Unassembled WGS sequence"/>
</dbReference>
<reference evidence="1" key="1">
    <citation type="journal article" date="2021" name="J Fungi (Basel)">
        <title>Virulence traits and population genomics of the black yeast Aureobasidium melanogenum.</title>
        <authorList>
            <person name="Cernosa A."/>
            <person name="Sun X."/>
            <person name="Gostincar C."/>
            <person name="Fang C."/>
            <person name="Gunde-Cimerman N."/>
            <person name="Song Z."/>
        </authorList>
    </citation>
    <scope>NUCLEOTIDE SEQUENCE</scope>
    <source>
        <strain evidence="1">EXF-8016</strain>
    </source>
</reference>
<dbReference type="EMBL" id="JAHFYH010000056">
    <property type="protein sequence ID" value="KAH0217496.1"/>
    <property type="molecule type" value="Genomic_DNA"/>
</dbReference>
<accession>A0A9P8K619</accession>
<dbReference type="OrthoDB" id="6499973at2759"/>
<reference evidence="1" key="2">
    <citation type="submission" date="2021-08" db="EMBL/GenBank/DDBJ databases">
        <authorList>
            <person name="Gostincar C."/>
            <person name="Sun X."/>
            <person name="Song Z."/>
            <person name="Gunde-Cimerman N."/>
        </authorList>
    </citation>
    <scope>NUCLEOTIDE SEQUENCE</scope>
    <source>
        <strain evidence="1">EXF-8016</strain>
    </source>
</reference>
<proteinExistence type="predicted"/>
<sequence>MASGDAWKLQFDSFMEDCPGTTNKNWGFYVYLTYDKNEGNDDSAVVAKLRGHSEAHFRHLWKQPYGEQIDAALHLDAVPLHGASSDQIRSHFKAHFYDAEEYVGPREHVVLVVDNEVLESVRAGPSPMISLSEHSGTDSRYYSRTRGSNGEKNVFVKALELGYDAGEEGEVHKSASRGRGGGVVWKGVLKVSPSKLHQLWTKIQVDLFPMLYNGDDSKIFGV</sequence>